<dbReference type="Proteomes" id="UP000190744">
    <property type="component" value="Unassembled WGS sequence"/>
</dbReference>
<dbReference type="PANTHER" id="PTHR47657:SF10">
    <property type="entry name" value="ZN(II)2CYS6 TRANSCRIPTION FACTOR (EUROFUNG)"/>
    <property type="match status" value="1"/>
</dbReference>
<evidence type="ECO:0000313" key="1">
    <source>
        <dbReference type="EMBL" id="OOQ81748.1"/>
    </source>
</evidence>
<name>A0A1S9R9J8_PENBI</name>
<comment type="caution">
    <text evidence="1">The sequence shown here is derived from an EMBL/GenBank/DDBJ whole genome shotgun (WGS) entry which is preliminary data.</text>
</comment>
<protein>
    <submittedName>
        <fullName evidence="1">Uncharacterized protein</fullName>
    </submittedName>
</protein>
<reference evidence="2" key="1">
    <citation type="submission" date="2015-09" db="EMBL/GenBank/DDBJ databases">
        <authorList>
            <person name="Fill T.P."/>
            <person name="Baretta J.F."/>
            <person name="de Almeida L.G."/>
            <person name="Rocha M."/>
            <person name="de Souza D.H."/>
            <person name="Malavazi I."/>
            <person name="Cerdeira L.T."/>
            <person name="Hong H."/>
            <person name="Samborskyy M."/>
            <person name="de Vasconcelos A.T."/>
            <person name="Leadlay P."/>
            <person name="Rodrigues-Filho E."/>
        </authorList>
    </citation>
    <scope>NUCLEOTIDE SEQUENCE [LARGE SCALE GENOMIC DNA]</scope>
    <source>
        <strain evidence="2">LaBioMMi 136</strain>
    </source>
</reference>
<accession>A0A1S9R9J8</accession>
<dbReference type="EMBL" id="LJBN01000238">
    <property type="protein sequence ID" value="OOQ81748.1"/>
    <property type="molecule type" value="Genomic_DNA"/>
</dbReference>
<dbReference type="InterPro" id="IPR052400">
    <property type="entry name" value="Zn2-C6_fungal_TF"/>
</dbReference>
<gene>
    <name evidence="1" type="ORF">PEBR_43015</name>
</gene>
<sequence>MRHHKQGLEGFQKELQSIGESNLEGLMTGTMLINAFAFASLRMGELNPSMDEHSHLSEKPQSQWLNLIRGAFTIVSQSWMQIQRTRLRSLIVFNKANEYWEYFRSDLNVPIELPTGSLSGRLCAFASNASHAILALQEYSKVLDSTLAQASDNKTPEYLQTPGFDTSATTSTGGILRGQNKAIDNAEIEDAAVASWPTLVGEEFISSLDTHDVRGSAQGLLVTILAHLYLTLALLEKIWYFQGTFDLEIK</sequence>
<organism evidence="1 2">
    <name type="scientific">Penicillium brasilianum</name>
    <dbReference type="NCBI Taxonomy" id="104259"/>
    <lineage>
        <taxon>Eukaryota</taxon>
        <taxon>Fungi</taxon>
        <taxon>Dikarya</taxon>
        <taxon>Ascomycota</taxon>
        <taxon>Pezizomycotina</taxon>
        <taxon>Eurotiomycetes</taxon>
        <taxon>Eurotiomycetidae</taxon>
        <taxon>Eurotiales</taxon>
        <taxon>Aspergillaceae</taxon>
        <taxon>Penicillium</taxon>
    </lineage>
</organism>
<proteinExistence type="predicted"/>
<dbReference type="AlphaFoldDB" id="A0A1S9R9J8"/>
<dbReference type="PANTHER" id="PTHR47657">
    <property type="entry name" value="STEROL REGULATORY ELEMENT-BINDING PROTEIN ECM22"/>
    <property type="match status" value="1"/>
</dbReference>
<dbReference type="GO" id="GO:0000981">
    <property type="term" value="F:DNA-binding transcription factor activity, RNA polymerase II-specific"/>
    <property type="evidence" value="ECO:0007669"/>
    <property type="project" value="TreeGrafter"/>
</dbReference>
<evidence type="ECO:0000313" key="2">
    <source>
        <dbReference type="Proteomes" id="UP000190744"/>
    </source>
</evidence>